<name>A0A813UD40_9BILA</name>
<dbReference type="PROSITE" id="PS50835">
    <property type="entry name" value="IG_LIKE"/>
    <property type="match status" value="1"/>
</dbReference>
<dbReference type="AlphaFoldDB" id="A0A813UD40"/>
<evidence type="ECO:0000256" key="2">
    <source>
        <dbReference type="ARBA" id="ARBA00023136"/>
    </source>
</evidence>
<accession>A0A813UD40</accession>
<sequence length="858" mass="100296">MYTIEYLKRFIFILILFLIQINMILTDNQEDNNRLETIYRSEHNHVSLTCDLMDVAWWKRPNLLATRYGIILPKYRSKMTLDKVDDGTTTSGIQLHILNIRHLQSDDSGIYECETLGAIRQFNLTVTVRLTTVELGAQLLSSYDSTISHTSNQTDKNLLHQSSSPTHILLNTLSSNNEHIRLRENQLIRLTCVVIRALPAAYIHFPFDLEYRIEKNSTILNDDKTYRTILVLILRINRYFHKRIFHCEATQSELINDENQQQQQQQRQQQHRILSKKLHMDVLYGPTCTHKIQYVPQFFTGIHRSINLTCFMNDANPSKLNFTWLLPNGRTHLGYYLNTTSNYITFLPDHSEDFGQVICRAQNELGLFGECHINLIMGGIPDPIESCHYTYANATLTVNCVAGFHQGDEDFFCYMFKRQDNGSFSEHARLKGNCAFILPELKPERHHDFRVFTKNKFGDNFDRSYSITVGKAKAESLVEKTRFYLPYMAICIIGACLISLLIICCCCHQIRRYMYKRKTKGNFDSLTYQNHSSHSYANSNGKPPLVHLKQNGNGTAYPVRPYRSKDYLVGTDSSSSHRNNPPVRSIYSTEDELTSSRKNILKETDLDQLLGSPNMSGSSATATIKSLPLTRNRPLFSAFNNSQQHDDELNPYPLTVQRRSSFQAATKLNSFDFYKTQEPFYLIDRHTMKMNQRNNYSPERDLRERENYREKRREYSPNLKDEHSMNINRQHLLDRTLSRDNSFIVENHMLTKATTISTTPITKTITDQTSITSSNNDQQWREMNVVDEIDYHDRYNDINDNEQQNFKDRNDDDDDNNHFDINDDYRDRISIDYRRDDDTTFVNYDRDEDRYRDDGIFV</sequence>
<dbReference type="InterPro" id="IPR003599">
    <property type="entry name" value="Ig_sub"/>
</dbReference>
<dbReference type="PANTHER" id="PTHR11640:SF164">
    <property type="entry name" value="MAM DOMAIN-CONTAINING GLYCOSYLPHOSPHATIDYLINOSITOL ANCHOR PROTEIN 1"/>
    <property type="match status" value="1"/>
</dbReference>
<dbReference type="InterPro" id="IPR007110">
    <property type="entry name" value="Ig-like_dom"/>
</dbReference>
<keyword evidence="11" id="KW-1185">Reference proteome</keyword>
<feature type="transmembrane region" description="Helical" evidence="7">
    <location>
        <begin position="484"/>
        <end position="510"/>
    </location>
</feature>
<dbReference type="SUPFAM" id="SSF48726">
    <property type="entry name" value="Immunoglobulin"/>
    <property type="match status" value="2"/>
</dbReference>
<feature type="region of interest" description="Disordered" evidence="6">
    <location>
        <begin position="799"/>
        <end position="819"/>
    </location>
</feature>
<dbReference type="SMART" id="SM00409">
    <property type="entry name" value="IG"/>
    <property type="match status" value="2"/>
</dbReference>
<evidence type="ECO:0000256" key="4">
    <source>
        <dbReference type="ARBA" id="ARBA00023180"/>
    </source>
</evidence>
<dbReference type="EMBL" id="CAJNOL010000077">
    <property type="protein sequence ID" value="CAF0822059.1"/>
    <property type="molecule type" value="Genomic_DNA"/>
</dbReference>
<evidence type="ECO:0000256" key="3">
    <source>
        <dbReference type="ARBA" id="ARBA00023157"/>
    </source>
</evidence>
<evidence type="ECO:0000256" key="7">
    <source>
        <dbReference type="SAM" id="Phobius"/>
    </source>
</evidence>
<keyword evidence="2 7" id="KW-0472">Membrane</keyword>
<keyword evidence="3" id="KW-1015">Disulfide bond</keyword>
<organism evidence="10 11">
    <name type="scientific">Rotaria sordida</name>
    <dbReference type="NCBI Taxonomy" id="392033"/>
    <lineage>
        <taxon>Eukaryota</taxon>
        <taxon>Metazoa</taxon>
        <taxon>Spiralia</taxon>
        <taxon>Gnathifera</taxon>
        <taxon>Rotifera</taxon>
        <taxon>Eurotatoria</taxon>
        <taxon>Bdelloidea</taxon>
        <taxon>Philodinida</taxon>
        <taxon>Philodinidae</taxon>
        <taxon>Rotaria</taxon>
    </lineage>
</organism>
<evidence type="ECO:0000259" key="9">
    <source>
        <dbReference type="PROSITE" id="PS50835"/>
    </source>
</evidence>
<comment type="subcellular location">
    <subcellularLocation>
        <location evidence="1">Membrane</location>
        <topology evidence="1">Single-pass type I membrane protein</topology>
    </subcellularLocation>
</comment>
<keyword evidence="4" id="KW-0325">Glycoprotein</keyword>
<evidence type="ECO:0000313" key="10">
    <source>
        <dbReference type="EMBL" id="CAF0822059.1"/>
    </source>
</evidence>
<keyword evidence="8" id="KW-0732">Signal</keyword>
<dbReference type="GO" id="GO:0005911">
    <property type="term" value="C:cell-cell junction"/>
    <property type="evidence" value="ECO:0007669"/>
    <property type="project" value="TreeGrafter"/>
</dbReference>
<gene>
    <name evidence="10" type="ORF">JXQ802_LOCUS5251</name>
</gene>
<reference evidence="10" key="1">
    <citation type="submission" date="2021-02" db="EMBL/GenBank/DDBJ databases">
        <authorList>
            <person name="Nowell W R."/>
        </authorList>
    </citation>
    <scope>NUCLEOTIDE SEQUENCE</scope>
</reference>
<feature type="chain" id="PRO_5032580950" description="Ig-like domain-containing protein" evidence="8">
    <location>
        <begin position="27"/>
        <end position="858"/>
    </location>
</feature>
<evidence type="ECO:0000256" key="5">
    <source>
        <dbReference type="ARBA" id="ARBA00023319"/>
    </source>
</evidence>
<dbReference type="PANTHER" id="PTHR11640">
    <property type="entry name" value="NEPHRIN"/>
    <property type="match status" value="1"/>
</dbReference>
<protein>
    <recommendedName>
        <fullName evidence="9">Ig-like domain-containing protein</fullName>
    </recommendedName>
</protein>
<evidence type="ECO:0000256" key="6">
    <source>
        <dbReference type="SAM" id="MobiDB-lite"/>
    </source>
</evidence>
<keyword evidence="7" id="KW-1133">Transmembrane helix</keyword>
<proteinExistence type="predicted"/>
<comment type="caution">
    <text evidence="10">The sequence shown here is derived from an EMBL/GenBank/DDBJ whole genome shotgun (WGS) entry which is preliminary data.</text>
</comment>
<dbReference type="InterPro" id="IPR051275">
    <property type="entry name" value="Cell_adhesion_signaling"/>
</dbReference>
<feature type="signal peptide" evidence="8">
    <location>
        <begin position="1"/>
        <end position="26"/>
    </location>
</feature>
<dbReference type="GO" id="GO:0050839">
    <property type="term" value="F:cell adhesion molecule binding"/>
    <property type="evidence" value="ECO:0007669"/>
    <property type="project" value="TreeGrafter"/>
</dbReference>
<feature type="domain" description="Ig-like" evidence="9">
    <location>
        <begin position="286"/>
        <end position="363"/>
    </location>
</feature>
<evidence type="ECO:0000256" key="1">
    <source>
        <dbReference type="ARBA" id="ARBA00004479"/>
    </source>
</evidence>
<dbReference type="Proteomes" id="UP000663870">
    <property type="component" value="Unassembled WGS sequence"/>
</dbReference>
<feature type="compositionally biased region" description="Basic and acidic residues" evidence="6">
    <location>
        <begin position="805"/>
        <end position="819"/>
    </location>
</feature>
<keyword evidence="7" id="KW-0812">Transmembrane</keyword>
<dbReference type="Gene3D" id="2.60.40.10">
    <property type="entry name" value="Immunoglobulins"/>
    <property type="match status" value="2"/>
</dbReference>
<dbReference type="InterPro" id="IPR036179">
    <property type="entry name" value="Ig-like_dom_sf"/>
</dbReference>
<evidence type="ECO:0000256" key="8">
    <source>
        <dbReference type="SAM" id="SignalP"/>
    </source>
</evidence>
<evidence type="ECO:0000313" key="11">
    <source>
        <dbReference type="Proteomes" id="UP000663870"/>
    </source>
</evidence>
<dbReference type="GO" id="GO:0098609">
    <property type="term" value="P:cell-cell adhesion"/>
    <property type="evidence" value="ECO:0007669"/>
    <property type="project" value="TreeGrafter"/>
</dbReference>
<keyword evidence="5" id="KW-0393">Immunoglobulin domain</keyword>
<dbReference type="GO" id="GO:0005886">
    <property type="term" value="C:plasma membrane"/>
    <property type="evidence" value="ECO:0007669"/>
    <property type="project" value="TreeGrafter"/>
</dbReference>
<dbReference type="InterPro" id="IPR013783">
    <property type="entry name" value="Ig-like_fold"/>
</dbReference>